<reference evidence="1 2" key="1">
    <citation type="submission" date="2015-10" db="EMBL/GenBank/DDBJ databases">
        <title>Draft genome sequence of Streptomyces cellostaticus DSM 40189, type strain for the species Streptomyces cellostaticus.</title>
        <authorList>
            <person name="Ruckert C."/>
            <person name="Winkler A."/>
            <person name="Kalinowski J."/>
            <person name="Kampfer P."/>
            <person name="Glaeser S."/>
        </authorList>
    </citation>
    <scope>NUCLEOTIDE SEQUENCE [LARGE SCALE GENOMIC DNA]</scope>
    <source>
        <strain evidence="1 2">DSM 40189</strain>
    </source>
</reference>
<dbReference type="EMBL" id="LMWL01000058">
    <property type="protein sequence ID" value="KUM92750.1"/>
    <property type="molecule type" value="Genomic_DNA"/>
</dbReference>
<proteinExistence type="predicted"/>
<protein>
    <submittedName>
        <fullName evidence="1">Uncharacterized protein</fullName>
    </submittedName>
</protein>
<organism evidence="1 2">
    <name type="scientific">Streptomyces cellostaticus</name>
    <dbReference type="NCBI Taxonomy" id="67285"/>
    <lineage>
        <taxon>Bacteria</taxon>
        <taxon>Bacillati</taxon>
        <taxon>Actinomycetota</taxon>
        <taxon>Actinomycetes</taxon>
        <taxon>Kitasatosporales</taxon>
        <taxon>Streptomycetaceae</taxon>
        <taxon>Streptomyces</taxon>
    </lineage>
</organism>
<dbReference type="Proteomes" id="UP000054241">
    <property type="component" value="Unassembled WGS sequence"/>
</dbReference>
<evidence type="ECO:0000313" key="2">
    <source>
        <dbReference type="Proteomes" id="UP000054241"/>
    </source>
</evidence>
<dbReference type="AlphaFoldDB" id="A0A117PUL1"/>
<sequence length="78" mass="8424">MDIRGGLKRGALTVDVNCQGKGQLTVMVKPVGLNFSLKCVDGKVTSTSNQLELKRTREHGTVSVTAPSRVRWALTVGR</sequence>
<evidence type="ECO:0000313" key="1">
    <source>
        <dbReference type="EMBL" id="KUM92750.1"/>
    </source>
</evidence>
<gene>
    <name evidence="1" type="ORF">AQI88_30605</name>
</gene>
<accession>A0A117PUL1</accession>
<keyword evidence="2" id="KW-1185">Reference proteome</keyword>
<dbReference type="OrthoDB" id="4275607at2"/>
<name>A0A117PUL1_9ACTN</name>
<comment type="caution">
    <text evidence="1">The sequence shown here is derived from an EMBL/GenBank/DDBJ whole genome shotgun (WGS) entry which is preliminary data.</text>
</comment>